<dbReference type="Pfam" id="PF24769">
    <property type="entry name" value="At2g29880_C"/>
    <property type="match status" value="1"/>
</dbReference>
<sequence length="100" mass="11920">MTRADVQARISLGMDSITKIATDIRRMLKLMEKRKEVGKKIENNEVENKNNIWNAIKETSSLDNQTRYKALAFIHQLGMKYAFLKMSHEEHWEWTKYNME</sequence>
<feature type="domain" description="At2g29880-like C-terminal" evidence="1">
    <location>
        <begin position="52"/>
        <end position="98"/>
    </location>
</feature>
<proteinExistence type="predicted"/>
<evidence type="ECO:0000259" key="1">
    <source>
        <dbReference type="Pfam" id="PF24769"/>
    </source>
</evidence>
<gene>
    <name evidence="2" type="ORF">Adt_21362</name>
</gene>
<reference evidence="3" key="1">
    <citation type="submission" date="2024-07" db="EMBL/GenBank/DDBJ databases">
        <title>Two chromosome-level genome assemblies of Korean endemic species Abeliophyllum distichum and Forsythia ovata (Oleaceae).</title>
        <authorList>
            <person name="Jang H."/>
        </authorList>
    </citation>
    <scope>NUCLEOTIDE SEQUENCE [LARGE SCALE GENOMIC DNA]</scope>
</reference>
<evidence type="ECO:0000313" key="3">
    <source>
        <dbReference type="Proteomes" id="UP001604336"/>
    </source>
</evidence>
<protein>
    <recommendedName>
        <fullName evidence="1">At2g29880-like C-terminal domain-containing protein</fullName>
    </recommendedName>
</protein>
<accession>A0ABD1SZ41</accession>
<dbReference type="AlphaFoldDB" id="A0ABD1SZ41"/>
<dbReference type="InterPro" id="IPR056253">
    <property type="entry name" value="At2g29880-like_C"/>
</dbReference>
<evidence type="ECO:0000313" key="2">
    <source>
        <dbReference type="EMBL" id="KAL2505741.1"/>
    </source>
</evidence>
<dbReference type="Proteomes" id="UP001604336">
    <property type="component" value="Unassembled WGS sequence"/>
</dbReference>
<keyword evidence="3" id="KW-1185">Reference proteome</keyword>
<name>A0ABD1SZ41_9LAMI</name>
<organism evidence="2 3">
    <name type="scientific">Abeliophyllum distichum</name>
    <dbReference type="NCBI Taxonomy" id="126358"/>
    <lineage>
        <taxon>Eukaryota</taxon>
        <taxon>Viridiplantae</taxon>
        <taxon>Streptophyta</taxon>
        <taxon>Embryophyta</taxon>
        <taxon>Tracheophyta</taxon>
        <taxon>Spermatophyta</taxon>
        <taxon>Magnoliopsida</taxon>
        <taxon>eudicotyledons</taxon>
        <taxon>Gunneridae</taxon>
        <taxon>Pentapetalae</taxon>
        <taxon>asterids</taxon>
        <taxon>lamiids</taxon>
        <taxon>Lamiales</taxon>
        <taxon>Oleaceae</taxon>
        <taxon>Forsythieae</taxon>
        <taxon>Abeliophyllum</taxon>
    </lineage>
</organism>
<dbReference type="PANTHER" id="PTHR47864">
    <property type="entry name" value="TRANSMEMBRANE PROTEIN"/>
    <property type="match status" value="1"/>
</dbReference>
<dbReference type="EMBL" id="JBFOLK010000006">
    <property type="protein sequence ID" value="KAL2505741.1"/>
    <property type="molecule type" value="Genomic_DNA"/>
</dbReference>
<comment type="caution">
    <text evidence="2">The sequence shown here is derived from an EMBL/GenBank/DDBJ whole genome shotgun (WGS) entry which is preliminary data.</text>
</comment>
<dbReference type="InterPro" id="IPR055314">
    <property type="entry name" value="At2g29880-like"/>
</dbReference>
<dbReference type="PANTHER" id="PTHR47864:SF2">
    <property type="entry name" value="MYB_SANT-LIKE DNA-BINDING DOMAIN PROTEIN"/>
    <property type="match status" value="1"/>
</dbReference>